<dbReference type="PROSITE" id="PS50075">
    <property type="entry name" value="CARRIER"/>
    <property type="match status" value="3"/>
</dbReference>
<dbReference type="CDD" id="cd12117">
    <property type="entry name" value="A_NRPS_Srf_like"/>
    <property type="match status" value="1"/>
</dbReference>
<comment type="caution">
    <text evidence="6">The sequence shown here is derived from an EMBL/GenBank/DDBJ whole genome shotgun (WGS) entry which is preliminary data.</text>
</comment>
<dbReference type="SUPFAM" id="SSF56801">
    <property type="entry name" value="Acetyl-CoA synthetase-like"/>
    <property type="match status" value="3"/>
</dbReference>
<dbReference type="CDD" id="cd05930">
    <property type="entry name" value="A_NRPS"/>
    <property type="match status" value="1"/>
</dbReference>
<dbReference type="InterPro" id="IPR020806">
    <property type="entry name" value="PKS_PP-bd"/>
</dbReference>
<evidence type="ECO:0000256" key="4">
    <source>
        <dbReference type="SAM" id="MobiDB-lite"/>
    </source>
</evidence>
<dbReference type="SMART" id="SM00824">
    <property type="entry name" value="PKS_TE"/>
    <property type="match status" value="1"/>
</dbReference>
<comment type="cofactor">
    <cofactor evidence="1">
        <name>pantetheine 4'-phosphate</name>
        <dbReference type="ChEBI" id="CHEBI:47942"/>
    </cofactor>
</comment>
<evidence type="ECO:0000313" key="7">
    <source>
        <dbReference type="Proteomes" id="UP001183414"/>
    </source>
</evidence>
<dbReference type="SUPFAM" id="SSF53474">
    <property type="entry name" value="alpha/beta-Hydrolases"/>
    <property type="match status" value="1"/>
</dbReference>
<reference evidence="7" key="1">
    <citation type="submission" date="2023-07" db="EMBL/GenBank/DDBJ databases">
        <title>30 novel species of actinomycetes from the DSMZ collection.</title>
        <authorList>
            <person name="Nouioui I."/>
        </authorList>
    </citation>
    <scope>NUCLEOTIDE SEQUENCE [LARGE SCALE GENOMIC DNA]</scope>
    <source>
        <strain evidence="7">DSM 42041</strain>
    </source>
</reference>
<dbReference type="Gene3D" id="3.40.50.1820">
    <property type="entry name" value="alpha/beta hydrolase"/>
    <property type="match status" value="1"/>
</dbReference>
<gene>
    <name evidence="6" type="ORF">RM572_05270</name>
</gene>
<feature type="region of interest" description="Disordered" evidence="4">
    <location>
        <begin position="437"/>
        <end position="456"/>
    </location>
</feature>
<dbReference type="SMART" id="SM00823">
    <property type="entry name" value="PKS_PP"/>
    <property type="match status" value="3"/>
</dbReference>
<dbReference type="Gene3D" id="3.40.50.12780">
    <property type="entry name" value="N-terminal domain of ligase-like"/>
    <property type="match status" value="2"/>
</dbReference>
<proteinExistence type="predicted"/>
<dbReference type="Gene3D" id="2.30.38.10">
    <property type="entry name" value="Luciferase, Domain 3"/>
    <property type="match status" value="1"/>
</dbReference>
<dbReference type="InterPro" id="IPR042099">
    <property type="entry name" value="ANL_N_sf"/>
</dbReference>
<evidence type="ECO:0000256" key="1">
    <source>
        <dbReference type="ARBA" id="ARBA00001957"/>
    </source>
</evidence>
<dbReference type="CDD" id="cd19540">
    <property type="entry name" value="LCL_NRPS-like"/>
    <property type="match status" value="3"/>
</dbReference>
<evidence type="ECO:0000313" key="6">
    <source>
        <dbReference type="EMBL" id="MDT0378187.1"/>
    </source>
</evidence>
<dbReference type="CDD" id="cd17646">
    <property type="entry name" value="A_NRPS_AB3403-like"/>
    <property type="match status" value="1"/>
</dbReference>
<dbReference type="InterPro" id="IPR036736">
    <property type="entry name" value="ACP-like_sf"/>
</dbReference>
<dbReference type="InterPro" id="IPR045851">
    <property type="entry name" value="AMP-bd_C_sf"/>
</dbReference>
<dbReference type="Pfam" id="PF00668">
    <property type="entry name" value="Condensation"/>
    <property type="match status" value="3"/>
</dbReference>
<dbReference type="Pfam" id="PF00550">
    <property type="entry name" value="PP-binding"/>
    <property type="match status" value="3"/>
</dbReference>
<feature type="domain" description="Carrier" evidence="5">
    <location>
        <begin position="3076"/>
        <end position="3151"/>
    </location>
</feature>
<dbReference type="Gene3D" id="3.30.559.10">
    <property type="entry name" value="Chloramphenicol acetyltransferase-like domain"/>
    <property type="match status" value="3"/>
</dbReference>
<dbReference type="PROSITE" id="PS00012">
    <property type="entry name" value="PHOSPHOPANTETHEINE"/>
    <property type="match status" value="2"/>
</dbReference>
<protein>
    <submittedName>
        <fullName evidence="6">Amino acid adenylation domain-containing protein</fullName>
    </submittedName>
</protein>
<evidence type="ECO:0000259" key="5">
    <source>
        <dbReference type="PROSITE" id="PS50075"/>
    </source>
</evidence>
<keyword evidence="3" id="KW-0597">Phosphoprotein</keyword>
<keyword evidence="2" id="KW-0596">Phosphopantetheine</keyword>
<dbReference type="Pfam" id="PF13193">
    <property type="entry name" value="AMP-binding_C"/>
    <property type="match status" value="3"/>
</dbReference>
<keyword evidence="7" id="KW-1185">Reference proteome</keyword>
<dbReference type="InterPro" id="IPR029058">
    <property type="entry name" value="AB_hydrolase_fold"/>
</dbReference>
<dbReference type="Pfam" id="PF00501">
    <property type="entry name" value="AMP-binding"/>
    <property type="match status" value="3"/>
</dbReference>
<evidence type="ECO:0000256" key="2">
    <source>
        <dbReference type="ARBA" id="ARBA00022450"/>
    </source>
</evidence>
<dbReference type="InterPro" id="IPR023213">
    <property type="entry name" value="CAT-like_dom_sf"/>
</dbReference>
<organism evidence="6 7">
    <name type="scientific">Streptomyces hazeniae</name>
    <dbReference type="NCBI Taxonomy" id="3075538"/>
    <lineage>
        <taxon>Bacteria</taxon>
        <taxon>Bacillati</taxon>
        <taxon>Actinomycetota</taxon>
        <taxon>Actinomycetes</taxon>
        <taxon>Kitasatosporales</taxon>
        <taxon>Streptomycetaceae</taxon>
        <taxon>Streptomyces</taxon>
    </lineage>
</organism>
<dbReference type="InterPro" id="IPR010071">
    <property type="entry name" value="AA_adenyl_dom"/>
</dbReference>
<dbReference type="Proteomes" id="UP001183414">
    <property type="component" value="Unassembled WGS sequence"/>
</dbReference>
<dbReference type="RefSeq" id="WP_311672095.1">
    <property type="nucleotide sequence ID" value="NZ_JAVREQ010000003.1"/>
</dbReference>
<dbReference type="EMBL" id="JAVREQ010000003">
    <property type="protein sequence ID" value="MDT0378187.1"/>
    <property type="molecule type" value="Genomic_DNA"/>
</dbReference>
<name>A0ABU2NP05_9ACTN</name>
<dbReference type="InterPro" id="IPR001031">
    <property type="entry name" value="Thioesterase"/>
</dbReference>
<dbReference type="NCBIfam" id="NF003417">
    <property type="entry name" value="PRK04813.1"/>
    <property type="match status" value="3"/>
</dbReference>
<dbReference type="InterPro" id="IPR001242">
    <property type="entry name" value="Condensation_dom"/>
</dbReference>
<dbReference type="Gene3D" id="3.30.559.30">
    <property type="entry name" value="Nonribosomal peptide synthetase, condensation domain"/>
    <property type="match status" value="3"/>
</dbReference>
<dbReference type="Gene3D" id="3.30.300.30">
    <property type="match status" value="3"/>
</dbReference>
<feature type="domain" description="Carrier" evidence="5">
    <location>
        <begin position="972"/>
        <end position="1047"/>
    </location>
</feature>
<accession>A0ABU2NP05</accession>
<dbReference type="InterPro" id="IPR020845">
    <property type="entry name" value="AMP-binding_CS"/>
</dbReference>
<dbReference type="PROSITE" id="PS00455">
    <property type="entry name" value="AMP_BINDING"/>
    <property type="match status" value="3"/>
</dbReference>
<dbReference type="InterPro" id="IPR009081">
    <property type="entry name" value="PP-bd_ACP"/>
</dbReference>
<dbReference type="SUPFAM" id="SSF52777">
    <property type="entry name" value="CoA-dependent acyltransferases"/>
    <property type="match status" value="6"/>
</dbReference>
<dbReference type="PANTHER" id="PTHR45527">
    <property type="entry name" value="NONRIBOSOMAL PEPTIDE SYNTHETASE"/>
    <property type="match status" value="1"/>
</dbReference>
<dbReference type="Gene3D" id="3.40.50.980">
    <property type="match status" value="2"/>
</dbReference>
<dbReference type="SUPFAM" id="SSF47336">
    <property type="entry name" value="ACP-like"/>
    <property type="match status" value="3"/>
</dbReference>
<dbReference type="Pfam" id="PF00975">
    <property type="entry name" value="Thioesterase"/>
    <property type="match status" value="1"/>
</dbReference>
<dbReference type="InterPro" id="IPR000873">
    <property type="entry name" value="AMP-dep_synth/lig_dom"/>
</dbReference>
<dbReference type="InterPro" id="IPR020802">
    <property type="entry name" value="TesA-like"/>
</dbReference>
<dbReference type="InterPro" id="IPR025110">
    <property type="entry name" value="AMP-bd_C"/>
</dbReference>
<dbReference type="PANTHER" id="PTHR45527:SF1">
    <property type="entry name" value="FATTY ACID SYNTHASE"/>
    <property type="match status" value="1"/>
</dbReference>
<feature type="domain" description="Carrier" evidence="5">
    <location>
        <begin position="2033"/>
        <end position="2109"/>
    </location>
</feature>
<dbReference type="NCBIfam" id="TIGR01733">
    <property type="entry name" value="AA-adenyl-dom"/>
    <property type="match status" value="3"/>
</dbReference>
<dbReference type="Gene3D" id="1.10.1200.10">
    <property type="entry name" value="ACP-like"/>
    <property type="match status" value="2"/>
</dbReference>
<sequence>MIPLSYAQQRLWFFSRSDDSPAYNVPFALRLTGPLDHAALAAALHDVLTRHEALRTVFPAPDGQPRQHILDPGDLPSGLPTVRTEAGEQLRQALSEAAQEVFDLATEVPFRARLFEVRPREEHVLLLVMHHIVSDGGSLQPLLRDLGAAYTARTRGHAPGWDELPVQYADYTLWQQEMLGDADDPQSVLAAQLDHWHGALAGLPEEVTLPGERRRPGVPSHRGGTVPLCLGADVHARVVELARETGTTVFMVLHAALAALLTRLGAGTDISLGTPVSGRDDEALEDLVGFFVNTVVLRTDTSGDPSFRTLLDRVRATDLAAYAHQDVPFDRLVEDLNPARAAGRNPLFQVMLVLTSGSGDGEKISAFSGLDAAVEPIGTGTAKFDLTFGVTERHAADGSPAGLDWGIGYATDLFDAATVTVLAQRLRHVLESMPADPDRRLSEVDPTTAEESASLEEWGGANAPVVRPGTVCGRFAEQVARTPDAVALVDRGRRLRFAELQDEAHRFGHLLRARDVGDGDIVALHLPRSADLVTCLLGTLASGAAYTLLDPDFPDARLAEVVAATRPALIVTADEEPSWLGGSTAAVLRLPDLWAEGATLPATPPRAGLSPDAPACVMFTSGSTGTPKGVVAPHRALTGTLCDQDYAPFGPGEVWLQCAPVSWDAFATELLGPLMGGATCVLQPGQRPDPLLIAQLAEEHGATVLKASAGLFNLLVDEHPEILPRLRAAFTGGEAASVAHVARLLEDFGHIRVGNGYGPAESMGFSTVHTATAGDVASGSVPVGRPVRGKRAQVLDGSLRRVPPGVPGELHLSGTGLALGYLGRPGATAERFVADPYGPPGSRMYRTGDLVRWRRDGVLEYLGRTDDQVKIRGFRVEPAEVQAALTAHPGVRQAVVRMREDRPGDPRLVAYVVPHGGDLPPDLAGHAAERLPAHLVPAAYVALEKLPLTANGKLDHRALPAPDYAAPRTGRAPRTAREEIVCGLFAEALGLDAVGAEDDFFALGGHSLLAMRLLSRARAALGVELTVGDLFRMPTPAALAAGARTTGPARPPLRPRERGGALPLSYAQQRLWFLTDSEDGGTTYNSPYALRLRGRLDADGLAAALADLTARHEVLRTVFPQTDGVPRQEVLPPGACPLPVEECSRERLAARLHEAAGRVFDLASEPPFAARLFRSAPDDHVLLLVLHHIASDGWSREVLLRDLGTAYTARSNGRSPDWDALPVQYADYTLWQRELLGDPHDPDSLLATQLDHWRHTLAGLPEQIDLPAAGSGAEPRDRRGAVVNAEMSAATHARVVELARETGTTVFMVLHAALAATLTRLGAGTDIPLGTPVAGRTDQALDDLVGFFVNTLVLRTDTSGNPTFRTLLNRVRDTDLTAYAHQDLPFDRVVEDLNPARAAGRNPLFQTMLVLQNEQATDAPGAQLGELTASWEPVGTGEVKFDLTFAFTDRRAADGAPAGLALGLEYAGGLFDRADAAALAARTARLLAAATADPDQPLGGIDVMDTEERHRTLHAWNATDAPREENRTVPQRIAERAAHTPTAVAVSDGTTTVGYAELNSRADRLAHLLLGIGVGRGSVVGVCLERSADMVVTLLATLKAGAAYVPLDPRHPADRLAFVLADTAASLVVSCRDLAQTFAGTFPETVSGSPGPRLLLLDEEEARLRAQPHTPVATEVGGDDAAYVIYTSGSTGRPKGVVVEHRALADLVAWHNDRYAVTPEDRAGQTAAAGFDAAVWEVWPYLCAGASVHLPAEDVLDDPAALAAWTADTALTLCFLSTPRLETVLDDPSLASGRLRAVLTGGDALRRRPAPGLPFRVVNHYGPTECTVVATAGDVAAREAADSPDIGRPVDNTRAYVLDERLGAVPPGVVGELYLAGTGLARGYLGRPGLTAGRFVACPFGAPGARMYRTGDLVRWGRDGTLHFAGRADRQVKIRGVRIELGEIEAALASRPEVSQAAVVVREDRPGDRRLVGYVVAPEASTRTLRDHLRDTLPAAMVPADLVPLEAFPLTANGKLDRAALPRPLRSTGTRRAPRTPREQILCDLFAELLDVPDGVGPDDDFFALGGHSLLAGRLIARAGAALGAGLTVRDLFRAPTPASLAGLALGAAPARPPLRTGARPSRLPLSPAQRRLWFLNRLDGGTAAYAVPAAFRLRGVLDRRALEQALGDVVSRHEALRTVFPEEAGEPHQVVVAADAARPSLDVSGVAGSGWREVVDALVARPFDVTCDLPFRAALVERAPEDHVLVMVMHHIVSDGWSFGPLLRDLSDAYAARAAGRESQGRPLPVQYADYALWQREVLGSEDDPGSVCAGQLDHWRRALAGLPDELALPADRPRPAVADHGAGLVSVEWDAALHRSVAELARAHGVTLFMVAHAALAALLTRLGAGTDVPVGTPVAGRTDPALDDLVGFFVNTLVLRADTDGNPRFRELLERVRETDLTAFSHQDLPFERLVEELNPARSLARHPLVQVLLVLQNTGSAPLDLPGVRVEDVPVSGNGTSFDLTVGLRERHSADGAPAGIEAGVGYRADLFDHATAAGIAERLRRLLAAFAADPDLRLYDVDLLGEDEARALHDGNATAHEVAGTTLPALFAAQVRRTPDAVAVVFEDETLTYRELDARADDLARRLRRRGAGPEGCVAVALPRSLDLVVALYAVHKAGAAYLPVDPDYPRDRVAAMLADAAPVVHLTPGTLRELRDEAPSSSALTVVTPRHPAYVIYTSGSTGRPKGVTVPHEAIVNRLCWMQHAYGLTAGEAVLQKTPSSFDVSVWEFFWPLTVGATLVVARPGGHREPEYLARLVRSRGITTLHFVPSMLEAFLAEPEAAHCPSLRRVVCSGEALPTALAERCARVLGPSVEIHNLYGPTEAAVDVTAHRFTGADTERGTPTVPLGTPVWNTRVHVLDRWLRPVPPGVPGELYLAGTQLARGYLGQPALTAGRFVADPHGPAGERMYRTGDLVRRHRDGVLEFLGRTDDQVKLRGFRIEPGEVAQALTGHPGVHRAAVVLREDRPGDLRLVAYVVGGEDAAEVRRYAAATLPAHMVPAAVVPVPEIPVSPSGKLDRAALPAPRWATDGAKTPPRDARERRLCALYSGLLGTEVSGVDDDFFALGGHSLLAARLLHAVREEFGVDPGLGTLFEAPTVAELAARIGRLLDDGGQPADGTRAAEGLDVLLPLRGRTAPEQAPLFCVHPAAGIGWVYSSLLRHLDGERPVYALQARGLTGDTGPATRLAEMVEDYAARIREVQPHGPYHLLGWSFGGLVAHALATRLQGEGEPVDLLAVLDGYPGTGTPPSAAPAAGSAESLTALLASLGHRPPDHGRTTLRDVAERLAGVGPLAGLGPSGVERLSEVFANNRGLLGEFAPERFDGPMDLFVATADKTADSPAPQLWLPHVGGRLGVHRVPCRHGELALPGPAARIGEVLASRLRQVPAGAVGRPG</sequence>
<dbReference type="InterPro" id="IPR006162">
    <property type="entry name" value="Ppantetheine_attach_site"/>
</dbReference>
<evidence type="ECO:0000256" key="3">
    <source>
        <dbReference type="ARBA" id="ARBA00022553"/>
    </source>
</evidence>